<evidence type="ECO:0000313" key="4">
    <source>
        <dbReference type="Proteomes" id="UP000245119"/>
    </source>
</evidence>
<dbReference type="Proteomes" id="UP000245119">
    <property type="component" value="Linkage Group LG14"/>
</dbReference>
<dbReference type="AlphaFoldDB" id="A0A2T7NCE3"/>
<keyword evidence="2" id="KW-0812">Transmembrane</keyword>
<feature type="transmembrane region" description="Helical" evidence="2">
    <location>
        <begin position="418"/>
        <end position="440"/>
    </location>
</feature>
<accession>A0A2T7NCE3</accession>
<comment type="caution">
    <text evidence="3">The sequence shown here is derived from an EMBL/GenBank/DDBJ whole genome shotgun (WGS) entry which is preliminary data.</text>
</comment>
<dbReference type="OrthoDB" id="6135105at2759"/>
<keyword evidence="2" id="KW-0472">Membrane</keyword>
<sequence length="910" mass="101716">MPSLYSQIVTGGNDITSATRPPGGFIPLSEVGVVSFTLEDGDCDELLKRSTIQLHLSGRHALLTRREAIVAILIASGVPKAEIVGIWKGENPRLVNVTHSRPEFVPTVLEASPMTLPQGVTAHVEHADCAVVEVRIHWVPPYIQNALLTRGFEQIGRVKEIQTEREEDGSDKGTRYLKVEMQRKNMGKIPTMIAVPGHTLNMLVTVKGRASTCLMETGETMDFCKLQLCSTIFVVLLLTWLPDATAADDPFRCHEQGPCSQNWPGPGSIDMNNNENLTFEDFHGRMGALWHCAENFTTFQCLLTYCIMTLQRAQLMTGKPGRSQLITKEQPEQYITLGAQKTLHCAAYFGNCDYHSDGAVMCTGGFNGQSCNLTFSKVSEDDFGVKYICLLIIPEESLSSDNQYSVVFIKLDTLKKSWLFIIIGTALGCALVSGITVFIVRHHGERIKFWLRRQPERRYWKHDVVLIRDEDHECLVENYIKPQLTKEGYRICVMRPGHPAILEQTSGIVSAYSVIFSFSPHEIHGADSHMLAELAASAKQKHSRRNVVVIRKDEEQGIDHSQTSSAEQRQIQTSAGCQIKNAWKDLKHLTWPKLEISEESDQPFHSIQLDKFWSSLHKHLPRTNQSVNMTVESSQREIMTSCSSTNSRRHLLSTCSQESTHYSHDPEDFGTFTNGIKGKDLEEEIDYNQKITLLQTTSLTYPINMPSKKRFREYQNISKNVLEEPCKQTEPEEKEDEEESTEDEQDEDVPAAVTDYRNSTPETVQVAHPSVNQTLTPSPSTYSSCSPLGAQVILTRIPEDGTVTQTPDSSFPIFSDFRCLYSEQLSEESVASAQCHQDSTLSSLENSFSSTGTGQGTTASQSVFKYIPTQLIDSASNPSALSSKLGNTLKSLTNCRPAVLWDQKMYAHPT</sequence>
<evidence type="ECO:0000256" key="2">
    <source>
        <dbReference type="SAM" id="Phobius"/>
    </source>
</evidence>
<protein>
    <submittedName>
        <fullName evidence="3">Uncharacterized protein</fullName>
    </submittedName>
</protein>
<reference evidence="3 4" key="1">
    <citation type="submission" date="2018-04" db="EMBL/GenBank/DDBJ databases">
        <title>The genome of golden apple snail Pomacea canaliculata provides insight into stress tolerance and invasive adaptation.</title>
        <authorList>
            <person name="Liu C."/>
            <person name="Liu B."/>
            <person name="Ren Y."/>
            <person name="Zhang Y."/>
            <person name="Wang H."/>
            <person name="Li S."/>
            <person name="Jiang F."/>
            <person name="Yin L."/>
            <person name="Zhang G."/>
            <person name="Qian W."/>
            <person name="Fan W."/>
        </authorList>
    </citation>
    <scope>NUCLEOTIDE SEQUENCE [LARGE SCALE GENOMIC DNA]</scope>
    <source>
        <strain evidence="3">SZHN2017</strain>
        <tissue evidence="3">Muscle</tissue>
    </source>
</reference>
<keyword evidence="2" id="KW-1133">Transmembrane helix</keyword>
<feature type="region of interest" description="Disordered" evidence="1">
    <location>
        <begin position="721"/>
        <end position="750"/>
    </location>
</feature>
<feature type="compositionally biased region" description="Basic and acidic residues" evidence="1">
    <location>
        <begin position="721"/>
        <end position="731"/>
    </location>
</feature>
<organism evidence="3 4">
    <name type="scientific">Pomacea canaliculata</name>
    <name type="common">Golden apple snail</name>
    <dbReference type="NCBI Taxonomy" id="400727"/>
    <lineage>
        <taxon>Eukaryota</taxon>
        <taxon>Metazoa</taxon>
        <taxon>Spiralia</taxon>
        <taxon>Lophotrochozoa</taxon>
        <taxon>Mollusca</taxon>
        <taxon>Gastropoda</taxon>
        <taxon>Caenogastropoda</taxon>
        <taxon>Architaenioglossa</taxon>
        <taxon>Ampullarioidea</taxon>
        <taxon>Ampullariidae</taxon>
        <taxon>Pomacea</taxon>
    </lineage>
</organism>
<gene>
    <name evidence="3" type="ORF">C0Q70_21399</name>
</gene>
<dbReference type="EMBL" id="PZQS01000014">
    <property type="protein sequence ID" value="PVD18843.1"/>
    <property type="molecule type" value="Genomic_DNA"/>
</dbReference>
<evidence type="ECO:0000313" key="3">
    <source>
        <dbReference type="EMBL" id="PVD18843.1"/>
    </source>
</evidence>
<proteinExistence type="predicted"/>
<evidence type="ECO:0000256" key="1">
    <source>
        <dbReference type="SAM" id="MobiDB-lite"/>
    </source>
</evidence>
<name>A0A2T7NCE3_POMCA</name>
<keyword evidence="4" id="KW-1185">Reference proteome</keyword>
<feature type="compositionally biased region" description="Acidic residues" evidence="1">
    <location>
        <begin position="732"/>
        <end position="749"/>
    </location>
</feature>